<dbReference type="EMBL" id="JBHUIG010000003">
    <property type="protein sequence ID" value="MFD2317788.1"/>
    <property type="molecule type" value="Genomic_DNA"/>
</dbReference>
<comment type="caution">
    <text evidence="1">The sequence shown here is derived from an EMBL/GenBank/DDBJ whole genome shotgun (WGS) entry which is preliminary data.</text>
</comment>
<dbReference type="RefSeq" id="WP_380104466.1">
    <property type="nucleotide sequence ID" value="NZ_JBHSIH010000001.1"/>
</dbReference>
<gene>
    <name evidence="1" type="ORF">ACFSPV_03670</name>
</gene>
<evidence type="ECO:0000313" key="2">
    <source>
        <dbReference type="Proteomes" id="UP001597287"/>
    </source>
</evidence>
<name>A0ABW5EJA5_9BURK</name>
<evidence type="ECO:0008006" key="3">
    <source>
        <dbReference type="Google" id="ProtNLM"/>
    </source>
</evidence>
<organism evidence="1 2">
    <name type="scientific">Delftia deserti</name>
    <dbReference type="NCBI Taxonomy" id="1651218"/>
    <lineage>
        <taxon>Bacteria</taxon>
        <taxon>Pseudomonadati</taxon>
        <taxon>Pseudomonadota</taxon>
        <taxon>Betaproteobacteria</taxon>
        <taxon>Burkholderiales</taxon>
        <taxon>Comamonadaceae</taxon>
        <taxon>Delftia</taxon>
    </lineage>
</organism>
<evidence type="ECO:0000313" key="1">
    <source>
        <dbReference type="EMBL" id="MFD2317788.1"/>
    </source>
</evidence>
<sequence>MTIELVLPGRAGRRAGVNDSQPRPGGGTARRLAPVLALLLTAGCADTPAPRGKVEGASFEPSEIVQSDSNRMATLAMKENLDSLMRIMDKLYLRNPAEWKKTAESREAASAYVRIAITERQPWADLRGAQDVAALSLALQPDFKGDRVAAFVHALADTIITAHGGRTSFTLVHGLDPQLIYNAARNVEVANWILNSRRNAAGGPLLLSNHLGDDARNLSFEREMGKIIGRLDLIANYTTERYRRSFIGYGQGLVAGPFMQFLPVR</sequence>
<reference evidence="2" key="1">
    <citation type="journal article" date="2019" name="Int. J. Syst. Evol. Microbiol.">
        <title>The Global Catalogue of Microorganisms (GCM) 10K type strain sequencing project: providing services to taxonomists for standard genome sequencing and annotation.</title>
        <authorList>
            <consortium name="The Broad Institute Genomics Platform"/>
            <consortium name="The Broad Institute Genome Sequencing Center for Infectious Disease"/>
            <person name="Wu L."/>
            <person name="Ma J."/>
        </authorList>
    </citation>
    <scope>NUCLEOTIDE SEQUENCE [LARGE SCALE GENOMIC DNA]</scope>
    <source>
        <strain evidence="2">CCUG 62793</strain>
    </source>
</reference>
<dbReference type="Proteomes" id="UP001597287">
    <property type="component" value="Unassembled WGS sequence"/>
</dbReference>
<protein>
    <recommendedName>
        <fullName evidence="3">Lipoprotein</fullName>
    </recommendedName>
</protein>
<accession>A0ABW5EJA5</accession>
<proteinExistence type="predicted"/>
<keyword evidence="2" id="KW-1185">Reference proteome</keyword>